<keyword evidence="5" id="KW-1015">Disulfide bond</keyword>
<dbReference type="Gene3D" id="2.60.120.650">
    <property type="entry name" value="Cupin"/>
    <property type="match status" value="2"/>
</dbReference>
<dbReference type="CDD" id="cd00033">
    <property type="entry name" value="CCP"/>
    <property type="match status" value="3"/>
</dbReference>
<feature type="region of interest" description="Disordered" evidence="11">
    <location>
        <begin position="88"/>
        <end position="147"/>
    </location>
</feature>
<feature type="domain" description="Sushi" evidence="12">
    <location>
        <begin position="697"/>
        <end position="754"/>
    </location>
</feature>
<dbReference type="PANTHER" id="PTHR13096">
    <property type="entry name" value="MINA53 MYC INDUCED NUCLEAR ANTIGEN"/>
    <property type="match status" value="1"/>
</dbReference>
<dbReference type="InterPro" id="IPR035976">
    <property type="entry name" value="Sushi/SCR/CCP_sf"/>
</dbReference>
<dbReference type="GO" id="GO:0005730">
    <property type="term" value="C:nucleolus"/>
    <property type="evidence" value="ECO:0007669"/>
    <property type="project" value="UniProtKB-SubCell"/>
</dbReference>
<dbReference type="Gene3D" id="2.10.70.10">
    <property type="entry name" value="Complement Module, domain 1"/>
    <property type="match status" value="3"/>
</dbReference>
<keyword evidence="14" id="KW-1185">Reference proteome</keyword>
<evidence type="ECO:0000313" key="13">
    <source>
        <dbReference type="EMBL" id="EGD78113.1"/>
    </source>
</evidence>
<evidence type="ECO:0000259" key="12">
    <source>
        <dbReference type="PROSITE" id="PS50923"/>
    </source>
</evidence>
<organism evidence="14">
    <name type="scientific">Salpingoeca rosetta (strain ATCC 50818 / BSB-021)</name>
    <dbReference type="NCBI Taxonomy" id="946362"/>
    <lineage>
        <taxon>Eukaryota</taxon>
        <taxon>Choanoflagellata</taxon>
        <taxon>Craspedida</taxon>
        <taxon>Salpingoecidae</taxon>
        <taxon>Salpingoeca</taxon>
    </lineage>
</organism>
<dbReference type="EC" id="1.14.11.-" evidence="10"/>
<dbReference type="PROSITE" id="PS50923">
    <property type="entry name" value="SUSHI"/>
    <property type="match status" value="3"/>
</dbReference>
<evidence type="ECO:0000256" key="7">
    <source>
        <dbReference type="ARBA" id="ARBA00046256"/>
    </source>
</evidence>
<sequence>MEDELAAGAGLLIRYEDLVDSPAQDHVKQLQDGVRDVFGTESTVHLYHATQNESRALMPHTDPYDVLVIQLHGSKRWTTCIPDAYVSDTDTNNDGSGTNAEDDDNANTGTGDHGASASASASSSSFPSRHGTRARPSEAETIKHFNPAQLGQLQEIRRQRQQGCTAYQDADLRGMRCNEFTLRAGDTMYMPKGIIHFALSGEEGSWRRADEAKAFLASFQSLCREVGPDTYTKANDLDAFLNADGIGALVERVCSEESAAAVVEQLCARGKMPVDVTSPRFRKMHVPQMERVRRSTRTTAYTCDSSCDSSCDTRSCNNGCDSSCDSSCNSGCTSCDSSCDVCDSSCDSSCDSTHCDGSCDSSCDACDGSCDSSCDICDSSCDSGCNAGCDSSCDICDYGCDYSCDAGCDSGCDSSCDSYCGSCDSSCDGSCDFFGWSCDSYCDSSCDSSRCNRGCDSSCDSSCSPVSCDSSCDSSCNGGCDSSCDGPCNSNCDGSCDASCDSCTYSSCDSSCDGSCSCNPGYYGSGTSCTACGPNTYSASSGQSSCTPCGSCGSNQYRVNCGGSNDGSCTSCGSCPAGSERTGCSGTSAGTCSPCDSGTYKTSQDNQPCSPCGSCAAGYYRAGCGGSSAGECVGVQCNTPPSVSHGSVSSLSNNGQYPSTATYTCAPGYMLASSSDNKLQCQTDKTWAGTMPRCIGVPCPGISIAHGSVSPSGTIRHPSTAGFSCNTGYVLMGATSAQCQADGTWSSPAPTCVGRLCTLLDTPNHGSVSYTNSRQYPSTATYTCQAGYELSDTGDAQRSCIASTGGFGGTAPSCVGVLCKPLSDPQNGHLRLSSTPARYPATAEFSCAR</sequence>
<name>F2ULW4_SALR5</name>
<comment type="similarity">
    <text evidence="6">Belongs to the ROX family. MINA53 subfamily.</text>
</comment>
<feature type="domain" description="Sushi" evidence="12">
    <location>
        <begin position="755"/>
        <end position="816"/>
    </location>
</feature>
<gene>
    <name evidence="13" type="ORF">PTSG_08991</name>
</gene>
<comment type="catalytic activity">
    <reaction evidence="9">
        <text>L-histidyl-[protein] + 2-oxoglutarate + O2 = (3S)-3-hydroxy-L-histidyl-[protein] + succinate + CO2</text>
        <dbReference type="Rhea" id="RHEA:54256"/>
        <dbReference type="Rhea" id="RHEA-COMP:9745"/>
        <dbReference type="Rhea" id="RHEA-COMP:13840"/>
        <dbReference type="ChEBI" id="CHEBI:15379"/>
        <dbReference type="ChEBI" id="CHEBI:16526"/>
        <dbReference type="ChEBI" id="CHEBI:16810"/>
        <dbReference type="ChEBI" id="CHEBI:29979"/>
        <dbReference type="ChEBI" id="CHEBI:30031"/>
        <dbReference type="ChEBI" id="CHEBI:138021"/>
        <dbReference type="EC" id="1.14.11.79"/>
    </reaction>
</comment>
<dbReference type="EMBL" id="GL832981">
    <property type="protein sequence ID" value="EGD78113.1"/>
    <property type="molecule type" value="Genomic_DNA"/>
</dbReference>
<dbReference type="GO" id="GO:0051864">
    <property type="term" value="F:histone H3K36 demethylase activity"/>
    <property type="evidence" value="ECO:0007669"/>
    <property type="project" value="TreeGrafter"/>
</dbReference>
<dbReference type="InParanoid" id="F2ULW4"/>
<dbReference type="SUPFAM" id="SSF51197">
    <property type="entry name" value="Clavaminate synthase-like"/>
    <property type="match status" value="1"/>
</dbReference>
<dbReference type="PROSITE" id="PS00652">
    <property type="entry name" value="TNFR_NGFR_1"/>
    <property type="match status" value="1"/>
</dbReference>
<keyword evidence="3 10" id="KW-0479">Metal-binding</keyword>
<dbReference type="Proteomes" id="UP000007799">
    <property type="component" value="Unassembled WGS sequence"/>
</dbReference>
<evidence type="ECO:0000256" key="8">
    <source>
        <dbReference type="ARBA" id="ARBA00047687"/>
    </source>
</evidence>
<dbReference type="SMART" id="SM00032">
    <property type="entry name" value="CCP"/>
    <property type="match status" value="3"/>
</dbReference>
<dbReference type="InterPro" id="IPR003347">
    <property type="entry name" value="JmjC_dom"/>
</dbReference>
<dbReference type="InterPro" id="IPR001368">
    <property type="entry name" value="TNFR/NGFR_Cys_rich_reg"/>
</dbReference>
<evidence type="ECO:0000256" key="10">
    <source>
        <dbReference type="RuleBase" id="RU366061"/>
    </source>
</evidence>
<evidence type="ECO:0000313" key="14">
    <source>
        <dbReference type="Proteomes" id="UP000007799"/>
    </source>
</evidence>
<dbReference type="OrthoDB" id="406096at2759"/>
<dbReference type="RefSeq" id="XP_004989789.1">
    <property type="nucleotide sequence ID" value="XM_004989732.1"/>
</dbReference>
<keyword evidence="10" id="KW-0804">Transcription</keyword>
<keyword evidence="2" id="KW-0690">Ribosome biogenesis</keyword>
<dbReference type="GeneID" id="16070343"/>
<evidence type="ECO:0000256" key="6">
    <source>
        <dbReference type="ARBA" id="ARBA00034314"/>
    </source>
</evidence>
<dbReference type="OMA" id="CDSSCDI"/>
<dbReference type="eggNOG" id="KOG4297">
    <property type="taxonomic scope" value="Eukaryota"/>
</dbReference>
<dbReference type="InterPro" id="IPR000436">
    <property type="entry name" value="Sushi_SCR_CCP_dom"/>
</dbReference>
<feature type="compositionally biased region" description="Polar residues" evidence="11">
    <location>
        <begin position="88"/>
        <end position="99"/>
    </location>
</feature>
<evidence type="ECO:0000256" key="9">
    <source>
        <dbReference type="ARBA" id="ARBA00049465"/>
    </source>
</evidence>
<feature type="domain" description="Sushi" evidence="12">
    <location>
        <begin position="635"/>
        <end position="696"/>
    </location>
</feature>
<evidence type="ECO:0000256" key="11">
    <source>
        <dbReference type="SAM" id="MobiDB-lite"/>
    </source>
</evidence>
<comment type="cofactor">
    <cofactor evidence="10">
        <name>Fe(2+)</name>
        <dbReference type="ChEBI" id="CHEBI:29033"/>
    </cofactor>
    <text evidence="10">Binds 1 Fe(2+) ion per subunit.</text>
</comment>
<proteinExistence type="inferred from homology"/>
<protein>
    <recommendedName>
        <fullName evidence="10">Bifunctional lysine-specific demethylase and histidyl-hydroxylase</fullName>
        <ecNumber evidence="10">1.14.11.-</ecNumber>
    </recommendedName>
</protein>
<evidence type="ECO:0000256" key="5">
    <source>
        <dbReference type="ARBA" id="ARBA00023157"/>
    </source>
</evidence>
<evidence type="ECO:0000256" key="4">
    <source>
        <dbReference type="ARBA" id="ARBA00023004"/>
    </source>
</evidence>
<dbReference type="KEGG" id="sre:PTSG_08991"/>
<dbReference type="GO" id="GO:0042254">
    <property type="term" value="P:ribosome biogenesis"/>
    <property type="evidence" value="ECO:0007669"/>
    <property type="project" value="UniProtKB-KW"/>
</dbReference>
<dbReference type="Pfam" id="PF00084">
    <property type="entry name" value="Sushi"/>
    <property type="match status" value="3"/>
</dbReference>
<dbReference type="GO" id="GO:0032453">
    <property type="term" value="F:histone H3K4 demethylase activity"/>
    <property type="evidence" value="ECO:0007669"/>
    <property type="project" value="TreeGrafter"/>
</dbReference>
<keyword evidence="10" id="KW-0805">Transcription regulation</keyword>
<keyword evidence="10" id="KW-0223">Dioxygenase</keyword>
<evidence type="ECO:0000256" key="3">
    <source>
        <dbReference type="ARBA" id="ARBA00022723"/>
    </source>
</evidence>
<comment type="catalytic activity">
    <reaction evidence="8">
        <text>L-histidyl-[ribosomal protein uL15] + 2-oxoglutarate + O2 = (3S)-3-hydroxy-L-histidyl-[ribosomal protein uL15] + succinate + CO2</text>
        <dbReference type="Rhea" id="RHEA:54024"/>
        <dbReference type="Rhea" id="RHEA-COMP:13760"/>
        <dbReference type="Rhea" id="RHEA-COMP:13761"/>
        <dbReference type="ChEBI" id="CHEBI:15379"/>
        <dbReference type="ChEBI" id="CHEBI:16526"/>
        <dbReference type="ChEBI" id="CHEBI:16810"/>
        <dbReference type="ChEBI" id="CHEBI:29979"/>
        <dbReference type="ChEBI" id="CHEBI:30031"/>
        <dbReference type="ChEBI" id="CHEBI:138021"/>
    </reaction>
</comment>
<keyword evidence="4 10" id="KW-0408">Iron</keyword>
<dbReference type="STRING" id="946362.F2ULW4"/>
<comment type="subcellular location">
    <subcellularLocation>
        <location evidence="1">Nucleus</location>
        <location evidence="1">Nucleolus</location>
    </subcellularLocation>
</comment>
<dbReference type="InterPro" id="IPR039994">
    <property type="entry name" value="NO66-like"/>
</dbReference>
<dbReference type="Pfam" id="PF08007">
    <property type="entry name" value="JmjC_2"/>
    <property type="match status" value="1"/>
</dbReference>
<dbReference type="SMART" id="SM01411">
    <property type="entry name" value="Ephrin_rec_like"/>
    <property type="match status" value="2"/>
</dbReference>
<dbReference type="GO" id="GO:0036139">
    <property type="term" value="F:peptidyl-histidine dioxygenase activity"/>
    <property type="evidence" value="ECO:0007669"/>
    <property type="project" value="UniProtKB-EC"/>
</dbReference>
<dbReference type="SUPFAM" id="SSF57535">
    <property type="entry name" value="Complement control module/SCR domain"/>
    <property type="match status" value="3"/>
</dbReference>
<reference evidence="13" key="1">
    <citation type="submission" date="2009-08" db="EMBL/GenBank/DDBJ databases">
        <title>Annotation of Salpingoeca rosetta.</title>
        <authorList>
            <consortium name="The Broad Institute Genome Sequencing Platform"/>
            <person name="Russ C."/>
            <person name="Cuomo C."/>
            <person name="Burger G."/>
            <person name="Gray M.W."/>
            <person name="Holland P.W.H."/>
            <person name="King N."/>
            <person name="Lang F.B.F."/>
            <person name="Roger A.J."/>
            <person name="Ruiz-Trillo I."/>
            <person name="Young S.K."/>
            <person name="Zeng Q."/>
            <person name="Gargeya S."/>
            <person name="Alvarado L."/>
            <person name="Berlin A."/>
            <person name="Chapman S.B."/>
            <person name="Chen Z."/>
            <person name="Freedman E."/>
            <person name="Gellesch M."/>
            <person name="Goldberg J."/>
            <person name="Griggs A."/>
            <person name="Gujja S."/>
            <person name="Heilman E."/>
            <person name="Heiman D."/>
            <person name="Howarth C."/>
            <person name="Mehta T."/>
            <person name="Neiman D."/>
            <person name="Pearson M."/>
            <person name="Roberts A."/>
            <person name="Saif S."/>
            <person name="Shea T."/>
            <person name="Shenoy N."/>
            <person name="Sisk P."/>
            <person name="Stolte C."/>
            <person name="Sykes S."/>
            <person name="White J."/>
            <person name="Yandava C."/>
            <person name="Haas B."/>
            <person name="Nusbaum C."/>
            <person name="Birren B."/>
        </authorList>
    </citation>
    <scope>NUCLEOTIDE SEQUENCE [LARGE SCALE GENOMIC DNA]</scope>
    <source>
        <strain evidence="13">ATCC 50818</strain>
    </source>
</reference>
<dbReference type="PANTHER" id="PTHR13096:SF7">
    <property type="entry name" value="RIBOSOMAL OXYGENASE 2"/>
    <property type="match status" value="1"/>
</dbReference>
<keyword evidence="10" id="KW-0539">Nucleus</keyword>
<dbReference type="AlphaFoldDB" id="F2ULW4"/>
<evidence type="ECO:0000256" key="2">
    <source>
        <dbReference type="ARBA" id="ARBA00022517"/>
    </source>
</evidence>
<keyword evidence="10" id="KW-0560">Oxidoreductase</keyword>
<feature type="compositionally biased region" description="Low complexity" evidence="11">
    <location>
        <begin position="115"/>
        <end position="125"/>
    </location>
</feature>
<evidence type="ECO:0000256" key="1">
    <source>
        <dbReference type="ARBA" id="ARBA00004604"/>
    </source>
</evidence>
<accession>F2ULW4</accession>
<dbReference type="GO" id="GO:0005506">
    <property type="term" value="F:iron ion binding"/>
    <property type="evidence" value="ECO:0007669"/>
    <property type="project" value="UniProtKB-UniRule"/>
</dbReference>
<comment type="function">
    <text evidence="7">Oxygenase that can act as both a histone lysine demethylase and a ribosomal histidine hydroxylase. Is involved in the demethylation of trimethylated 'Lys-9' on histone H3 (H3K9me3), leading to an increase in ribosomal RNA expression. Also catalyzes the hydroxylation of 60S ribosomal protein L27a on 'His-39'. May play an important role in cell growth and survival. May be involved in ribosome biogenesis, most likely during the assembly process of pre-ribosomal particles.</text>
</comment>